<keyword evidence="3" id="KW-1185">Reference proteome</keyword>
<reference evidence="3" key="1">
    <citation type="journal article" date="2019" name="Int. J. Syst. Evol. Microbiol.">
        <title>The Global Catalogue of Microorganisms (GCM) 10K type strain sequencing project: providing services to taxonomists for standard genome sequencing and annotation.</title>
        <authorList>
            <consortium name="The Broad Institute Genomics Platform"/>
            <consortium name="The Broad Institute Genome Sequencing Center for Infectious Disease"/>
            <person name="Wu L."/>
            <person name="Ma J."/>
        </authorList>
    </citation>
    <scope>NUCLEOTIDE SEQUENCE [LARGE SCALE GENOMIC DNA]</scope>
    <source>
        <strain evidence="3">CGMCC 4.7393</strain>
    </source>
</reference>
<sequence length="107" mass="11403">MKTLVLAFALALSFAGISVAGSTSNSNAAAATASARQIANALELNEAMYLKVRILELNRIEALQQGAADVDVINENYTVALLQMLTPTQQKAYRALTGTQLVKYATK</sequence>
<evidence type="ECO:0000256" key="1">
    <source>
        <dbReference type="SAM" id="SignalP"/>
    </source>
</evidence>
<feature type="signal peptide" evidence="1">
    <location>
        <begin position="1"/>
        <end position="20"/>
    </location>
</feature>
<evidence type="ECO:0000313" key="3">
    <source>
        <dbReference type="Proteomes" id="UP001596405"/>
    </source>
</evidence>
<evidence type="ECO:0008006" key="4">
    <source>
        <dbReference type="Google" id="ProtNLM"/>
    </source>
</evidence>
<dbReference type="RefSeq" id="WP_066624270.1">
    <property type="nucleotide sequence ID" value="NZ_JBHSYQ010000008.1"/>
</dbReference>
<proteinExistence type="predicted"/>
<protein>
    <recommendedName>
        <fullName evidence="4">DUF4168 domain-containing protein</fullName>
    </recommendedName>
</protein>
<name>A0ABW2DMS8_9BACT</name>
<organism evidence="2 3">
    <name type="scientific">Rufibacter roseus</name>
    <dbReference type="NCBI Taxonomy" id="1567108"/>
    <lineage>
        <taxon>Bacteria</taxon>
        <taxon>Pseudomonadati</taxon>
        <taxon>Bacteroidota</taxon>
        <taxon>Cytophagia</taxon>
        <taxon>Cytophagales</taxon>
        <taxon>Hymenobacteraceae</taxon>
        <taxon>Rufibacter</taxon>
    </lineage>
</organism>
<evidence type="ECO:0000313" key="2">
    <source>
        <dbReference type="EMBL" id="MFC6999005.1"/>
    </source>
</evidence>
<feature type="chain" id="PRO_5047461825" description="DUF4168 domain-containing protein" evidence="1">
    <location>
        <begin position="21"/>
        <end position="107"/>
    </location>
</feature>
<comment type="caution">
    <text evidence="2">The sequence shown here is derived from an EMBL/GenBank/DDBJ whole genome shotgun (WGS) entry which is preliminary data.</text>
</comment>
<dbReference type="Proteomes" id="UP001596405">
    <property type="component" value="Unassembled WGS sequence"/>
</dbReference>
<keyword evidence="1" id="KW-0732">Signal</keyword>
<dbReference type="EMBL" id="JBHSYQ010000008">
    <property type="protein sequence ID" value="MFC6999005.1"/>
    <property type="molecule type" value="Genomic_DNA"/>
</dbReference>
<gene>
    <name evidence="2" type="ORF">ACFQHR_15305</name>
</gene>
<accession>A0ABW2DMS8</accession>